<organism evidence="1">
    <name type="scientific">viral metagenome</name>
    <dbReference type="NCBI Taxonomy" id="1070528"/>
    <lineage>
        <taxon>unclassified sequences</taxon>
        <taxon>metagenomes</taxon>
        <taxon>organismal metagenomes</taxon>
    </lineage>
</organism>
<dbReference type="AlphaFoldDB" id="A0A6M3M741"/>
<proteinExistence type="predicted"/>
<reference evidence="1" key="1">
    <citation type="submission" date="2020-03" db="EMBL/GenBank/DDBJ databases">
        <title>The deep terrestrial virosphere.</title>
        <authorList>
            <person name="Holmfeldt K."/>
            <person name="Nilsson E."/>
            <person name="Simone D."/>
            <person name="Lopez-Fernandez M."/>
            <person name="Wu X."/>
            <person name="de Brujin I."/>
            <person name="Lundin D."/>
            <person name="Andersson A."/>
            <person name="Bertilsson S."/>
            <person name="Dopson M."/>
        </authorList>
    </citation>
    <scope>NUCLEOTIDE SEQUENCE</scope>
    <source>
        <strain evidence="1">MM171A00145</strain>
    </source>
</reference>
<evidence type="ECO:0000313" key="1">
    <source>
        <dbReference type="EMBL" id="QJB01136.1"/>
    </source>
</evidence>
<sequence length="390" mass="40415">MTMTISLNAADVRTRIRQGKIGLCANESLANRSVTLINTDPQAAKVDTITVTGATNNKAYVETIDGVDVTYTSDATATIAEIANGLAAAINDNPLVRGKCTAVSDGATIVTVTGNWPGITYTITDADAQLTTAAVTAAASADAVPFGTLMVNPTGYETDEANEYGVRAKSTAFTAQVVTVTPVYAVNTDSIIRIRDMHTGQVIAETVMRHDTNIGDLITEIVTDLNTTLPAASVLAADVGGTALTLTAEVAGLEFDVEVGVGEGAAAAPSTIAKVYTTGPSIATSVLRAARGVSLFSENDEAVTVEGTDASYAANVGVRSLLEGLVWVESSQVITAGTQVYVEMSAASADRGKFYNTDSATRLALPREKAVWERDAESGSGSIAMLRVNF</sequence>
<gene>
    <name evidence="1" type="ORF">MM171A00145_0073</name>
</gene>
<accession>A0A6M3M741</accession>
<protein>
    <submittedName>
        <fullName evidence="1">Putative tail protein</fullName>
    </submittedName>
</protein>
<name>A0A6M3M741_9ZZZZ</name>
<dbReference type="EMBL" id="MT143705">
    <property type="protein sequence ID" value="QJB01136.1"/>
    <property type="molecule type" value="Genomic_DNA"/>
</dbReference>